<feature type="region of interest" description="Disordered" evidence="1">
    <location>
        <begin position="54"/>
        <end position="135"/>
    </location>
</feature>
<proteinExistence type="predicted"/>
<dbReference type="RefSeq" id="WP_189536428.1">
    <property type="nucleotide sequence ID" value="NZ_BMYX01000024.1"/>
</dbReference>
<dbReference type="InterPro" id="IPR021457">
    <property type="entry name" value="DUF3108"/>
</dbReference>
<dbReference type="Proteomes" id="UP000645257">
    <property type="component" value="Unassembled WGS sequence"/>
</dbReference>
<organism evidence="2 3">
    <name type="scientific">Paludibacterium paludis</name>
    <dbReference type="NCBI Taxonomy" id="1225769"/>
    <lineage>
        <taxon>Bacteria</taxon>
        <taxon>Pseudomonadati</taxon>
        <taxon>Pseudomonadota</taxon>
        <taxon>Betaproteobacteria</taxon>
        <taxon>Neisseriales</taxon>
        <taxon>Chromobacteriaceae</taxon>
        <taxon>Paludibacterium</taxon>
    </lineage>
</organism>
<protein>
    <recommendedName>
        <fullName evidence="4">DUF3108 domain-containing protein</fullName>
    </recommendedName>
</protein>
<dbReference type="Pfam" id="PF11306">
    <property type="entry name" value="DUF3108"/>
    <property type="match status" value="1"/>
</dbReference>
<sequence length="362" mass="39605">MRLLSSRRRIAAALLLSLLIHLAVGIGDAWLHLTPAPMPDTPLRPMTARLASLSLDETDRRSDTTANAPGMASLPPGGKDKTAREPEKKQRAKEKKRPASAPMNTAHAPGHDSAAPAAIARAETSAPSSDASAPEAVELDALPARFPDSARLTYDAYNGAFMAGVAQVDWQRTGRHYRLESRITIAFVGIVIRYLSEGDITRQGLKPRSFTAWRNDVPKEKADFDWTGGQLTYGEGEPQRAPLRPGAQDVFSVMYQLALKGAGPDGQSIQVTTGKKVRDRPVAPSGEADLETRDGPIRAIVIRSQDADSLTEFWLAPDYANQPVRVRRVDKNLNLDLRISRIELNGETVWKQSPPIQRKISK</sequence>
<gene>
    <name evidence="2" type="ORF">GCM10011289_33280</name>
</gene>
<keyword evidence="3" id="KW-1185">Reference proteome</keyword>
<evidence type="ECO:0008006" key="4">
    <source>
        <dbReference type="Google" id="ProtNLM"/>
    </source>
</evidence>
<dbReference type="EMBL" id="BMYX01000024">
    <property type="protein sequence ID" value="GGY27202.1"/>
    <property type="molecule type" value="Genomic_DNA"/>
</dbReference>
<reference evidence="2" key="2">
    <citation type="submission" date="2020-09" db="EMBL/GenBank/DDBJ databases">
        <authorList>
            <person name="Sun Q."/>
            <person name="Kim S."/>
        </authorList>
    </citation>
    <scope>NUCLEOTIDE SEQUENCE</scope>
    <source>
        <strain evidence="2">KCTC 32182</strain>
    </source>
</reference>
<comment type="caution">
    <text evidence="2">The sequence shown here is derived from an EMBL/GenBank/DDBJ whole genome shotgun (WGS) entry which is preliminary data.</text>
</comment>
<accession>A0A918UBZ2</accession>
<reference evidence="2" key="1">
    <citation type="journal article" date="2014" name="Int. J. Syst. Evol. Microbiol.">
        <title>Complete genome sequence of Corynebacterium casei LMG S-19264T (=DSM 44701T), isolated from a smear-ripened cheese.</title>
        <authorList>
            <consortium name="US DOE Joint Genome Institute (JGI-PGF)"/>
            <person name="Walter F."/>
            <person name="Albersmeier A."/>
            <person name="Kalinowski J."/>
            <person name="Ruckert C."/>
        </authorList>
    </citation>
    <scope>NUCLEOTIDE SEQUENCE</scope>
    <source>
        <strain evidence="2">KCTC 32182</strain>
    </source>
</reference>
<name>A0A918UBZ2_9NEIS</name>
<evidence type="ECO:0000256" key="1">
    <source>
        <dbReference type="SAM" id="MobiDB-lite"/>
    </source>
</evidence>
<feature type="compositionally biased region" description="Basic and acidic residues" evidence="1">
    <location>
        <begin position="78"/>
        <end position="89"/>
    </location>
</feature>
<evidence type="ECO:0000313" key="2">
    <source>
        <dbReference type="EMBL" id="GGY27202.1"/>
    </source>
</evidence>
<feature type="compositionally biased region" description="Low complexity" evidence="1">
    <location>
        <begin position="122"/>
        <end position="135"/>
    </location>
</feature>
<dbReference type="AlphaFoldDB" id="A0A918UBZ2"/>
<evidence type="ECO:0000313" key="3">
    <source>
        <dbReference type="Proteomes" id="UP000645257"/>
    </source>
</evidence>